<dbReference type="InterPro" id="IPR011051">
    <property type="entry name" value="RmlC_Cupin_sf"/>
</dbReference>
<proteinExistence type="predicted"/>
<dbReference type="Pfam" id="PF12973">
    <property type="entry name" value="Cupin_7"/>
    <property type="match status" value="1"/>
</dbReference>
<dbReference type="SUPFAM" id="SSF51182">
    <property type="entry name" value="RmlC-like cupins"/>
    <property type="match status" value="1"/>
</dbReference>
<dbReference type="Gene3D" id="2.60.120.10">
    <property type="entry name" value="Jelly Rolls"/>
    <property type="match status" value="1"/>
</dbReference>
<evidence type="ECO:0000259" key="1">
    <source>
        <dbReference type="Pfam" id="PF12973"/>
    </source>
</evidence>
<dbReference type="InterPro" id="IPR014710">
    <property type="entry name" value="RmlC-like_jellyroll"/>
</dbReference>
<sequence length="138" mass="14987">MTMLKPHLEFLSLDLTEGWSVPPGYPEGIEEKILCGDLSPETATGCRTRLLRFAAGVYTTAPFVHAYWEEVYLVQGDLTVGNDANGNGGTPFGPHTYACRPPGAYHGPFKSEHGCMLLEIHYYAKDRAVTAASNALPA</sequence>
<accession>A0A0S4WKY3</accession>
<dbReference type="InterPro" id="IPR025979">
    <property type="entry name" value="ChrR-like_cupin_dom"/>
</dbReference>
<name>A0A0S4WKY3_RALSL</name>
<organism evidence="2">
    <name type="scientific">Ralstonia solanacearum</name>
    <name type="common">Pseudomonas solanacearum</name>
    <dbReference type="NCBI Taxonomy" id="305"/>
    <lineage>
        <taxon>Bacteria</taxon>
        <taxon>Pseudomonadati</taxon>
        <taxon>Pseudomonadota</taxon>
        <taxon>Betaproteobacteria</taxon>
        <taxon>Burkholderiales</taxon>
        <taxon>Burkholderiaceae</taxon>
        <taxon>Ralstonia</taxon>
        <taxon>Ralstonia solanacearum species complex</taxon>
    </lineage>
</organism>
<reference evidence="2" key="1">
    <citation type="submission" date="2015-10" db="EMBL/GenBank/DDBJ databases">
        <authorList>
            <person name="Gilbert D.G."/>
        </authorList>
    </citation>
    <scope>NUCLEOTIDE SEQUENCE</scope>
    <source>
        <strain evidence="2">Phyl III-seqv23</strain>
    </source>
</reference>
<evidence type="ECO:0000313" key="2">
    <source>
        <dbReference type="EMBL" id="CUV47468.1"/>
    </source>
</evidence>
<protein>
    <recommendedName>
        <fullName evidence="1">ChrR-like cupin domain-containing protein</fullName>
    </recommendedName>
</protein>
<feature type="domain" description="ChrR-like cupin" evidence="1">
    <location>
        <begin position="40"/>
        <end position="118"/>
    </location>
</feature>
<dbReference type="EMBL" id="LN899827">
    <property type="protein sequence ID" value="CUV47468.1"/>
    <property type="molecule type" value="Genomic_DNA"/>
</dbReference>
<gene>
    <name evidence="2" type="ORF">TO10_v1_970006</name>
</gene>
<dbReference type="AlphaFoldDB" id="A0A0S4WKY3"/>